<evidence type="ECO:0000256" key="5">
    <source>
        <dbReference type="ARBA" id="ARBA00022475"/>
    </source>
</evidence>
<dbReference type="GO" id="GO:0003774">
    <property type="term" value="F:cytoskeletal motor activity"/>
    <property type="evidence" value="ECO:0007669"/>
    <property type="project" value="InterPro"/>
</dbReference>
<dbReference type="CDD" id="cd17908">
    <property type="entry name" value="FliM"/>
    <property type="match status" value="1"/>
</dbReference>
<dbReference type="InterPro" id="IPR001689">
    <property type="entry name" value="Flag_FliM"/>
</dbReference>
<evidence type="ECO:0000256" key="11">
    <source>
        <dbReference type="ARBA" id="ARBA00025044"/>
    </source>
</evidence>
<dbReference type="PANTHER" id="PTHR30034">
    <property type="entry name" value="FLAGELLAR MOTOR SWITCH PROTEIN FLIM"/>
    <property type="match status" value="1"/>
</dbReference>
<protein>
    <recommendedName>
        <fullName evidence="4 12">Flagellar motor switch protein FliM</fullName>
    </recommendedName>
</protein>
<keyword evidence="10" id="KW-0975">Bacterial flagellum</keyword>
<evidence type="ECO:0000259" key="13">
    <source>
        <dbReference type="Pfam" id="PF01052"/>
    </source>
</evidence>
<keyword evidence="5" id="KW-1003">Cell membrane</keyword>
<keyword evidence="14" id="KW-0966">Cell projection</keyword>
<evidence type="ECO:0000256" key="1">
    <source>
        <dbReference type="ARBA" id="ARBA00004117"/>
    </source>
</evidence>
<dbReference type="NCBIfam" id="TIGR01397">
    <property type="entry name" value="fliM_switch"/>
    <property type="match status" value="1"/>
</dbReference>
<dbReference type="Pfam" id="PF02154">
    <property type="entry name" value="FliM"/>
    <property type="match status" value="1"/>
</dbReference>
<dbReference type="GO" id="GO:0005886">
    <property type="term" value="C:plasma membrane"/>
    <property type="evidence" value="ECO:0007669"/>
    <property type="project" value="UniProtKB-SubCell"/>
</dbReference>
<accession>A0A4Z0CDN7</accession>
<evidence type="ECO:0000256" key="3">
    <source>
        <dbReference type="ARBA" id="ARBA00011049"/>
    </source>
</evidence>
<dbReference type="InterPro" id="IPR001543">
    <property type="entry name" value="FliN-like_C"/>
</dbReference>
<keyword evidence="8" id="KW-0283">Flagellar rotation</keyword>
<organism evidence="14 15">
    <name type="scientific">Ramlibacter humi</name>
    <dbReference type="NCBI Taxonomy" id="2530451"/>
    <lineage>
        <taxon>Bacteria</taxon>
        <taxon>Pseudomonadati</taxon>
        <taxon>Pseudomonadota</taxon>
        <taxon>Betaproteobacteria</taxon>
        <taxon>Burkholderiales</taxon>
        <taxon>Comamonadaceae</taxon>
        <taxon>Ramlibacter</taxon>
    </lineage>
</organism>
<dbReference type="PANTHER" id="PTHR30034:SF3">
    <property type="entry name" value="FLAGELLAR MOTOR SWITCH PROTEIN FLIM"/>
    <property type="match status" value="1"/>
</dbReference>
<dbReference type="Pfam" id="PF01052">
    <property type="entry name" value="FliMN_C"/>
    <property type="match status" value="1"/>
</dbReference>
<comment type="similarity">
    <text evidence="3">Belongs to the FliM family.</text>
</comment>
<reference evidence="14 15" key="1">
    <citation type="submission" date="2019-03" db="EMBL/GenBank/DDBJ databases">
        <title>Ramlibacter sp. 18x22-1, whole genome shotgun sequence.</title>
        <authorList>
            <person name="Zhang X."/>
            <person name="Feng G."/>
            <person name="Zhu H."/>
        </authorList>
    </citation>
    <scope>NUCLEOTIDE SEQUENCE [LARGE SCALE GENOMIC DNA]</scope>
    <source>
        <strain evidence="14 15">18x22-1</strain>
    </source>
</reference>
<keyword evidence="6" id="KW-0145">Chemotaxis</keyword>
<dbReference type="Proteomes" id="UP000297839">
    <property type="component" value="Unassembled WGS sequence"/>
</dbReference>
<keyword evidence="14" id="KW-0282">Flagellum</keyword>
<evidence type="ECO:0000313" key="14">
    <source>
        <dbReference type="EMBL" id="TFZ08339.1"/>
    </source>
</evidence>
<proteinExistence type="inferred from homology"/>
<evidence type="ECO:0000256" key="9">
    <source>
        <dbReference type="ARBA" id="ARBA00023136"/>
    </source>
</evidence>
<dbReference type="PRINTS" id="PR00955">
    <property type="entry name" value="FLGMOTORFLIM"/>
</dbReference>
<dbReference type="AlphaFoldDB" id="A0A4Z0CDN7"/>
<dbReference type="GO" id="GO:0009425">
    <property type="term" value="C:bacterial-type flagellum basal body"/>
    <property type="evidence" value="ECO:0007669"/>
    <property type="project" value="UniProtKB-SubCell"/>
</dbReference>
<keyword evidence="9" id="KW-0472">Membrane</keyword>
<evidence type="ECO:0000256" key="12">
    <source>
        <dbReference type="NCBIfam" id="TIGR01397"/>
    </source>
</evidence>
<dbReference type="EMBL" id="SMLK01000001">
    <property type="protein sequence ID" value="TFZ08339.1"/>
    <property type="molecule type" value="Genomic_DNA"/>
</dbReference>
<dbReference type="PIRSF" id="PIRSF002888">
    <property type="entry name" value="FliM"/>
    <property type="match status" value="1"/>
</dbReference>
<evidence type="ECO:0000313" key="15">
    <source>
        <dbReference type="Proteomes" id="UP000297839"/>
    </source>
</evidence>
<dbReference type="InterPro" id="IPR028976">
    <property type="entry name" value="CheC-like_sf"/>
</dbReference>
<dbReference type="Gene3D" id="3.40.1550.10">
    <property type="entry name" value="CheC-like"/>
    <property type="match status" value="1"/>
</dbReference>
<evidence type="ECO:0000256" key="10">
    <source>
        <dbReference type="ARBA" id="ARBA00023143"/>
    </source>
</evidence>
<evidence type="ECO:0000256" key="4">
    <source>
        <dbReference type="ARBA" id="ARBA00021898"/>
    </source>
</evidence>
<keyword evidence="15" id="KW-1185">Reference proteome</keyword>
<evidence type="ECO:0000256" key="8">
    <source>
        <dbReference type="ARBA" id="ARBA00022779"/>
    </source>
</evidence>
<dbReference type="RefSeq" id="WP_135248275.1">
    <property type="nucleotide sequence ID" value="NZ_SMLK01000001.1"/>
</dbReference>
<evidence type="ECO:0000256" key="2">
    <source>
        <dbReference type="ARBA" id="ARBA00004417"/>
    </source>
</evidence>
<dbReference type="InterPro" id="IPR036429">
    <property type="entry name" value="SpoA-like_sf"/>
</dbReference>
<dbReference type="GO" id="GO:0071978">
    <property type="term" value="P:bacterial-type flagellum-dependent swarming motility"/>
    <property type="evidence" value="ECO:0007669"/>
    <property type="project" value="TreeGrafter"/>
</dbReference>
<dbReference type="GO" id="GO:0050918">
    <property type="term" value="P:positive chemotaxis"/>
    <property type="evidence" value="ECO:0007669"/>
    <property type="project" value="TreeGrafter"/>
</dbReference>
<dbReference type="SUPFAM" id="SSF101801">
    <property type="entry name" value="Surface presentation of antigens (SPOA)"/>
    <property type="match status" value="1"/>
</dbReference>
<sequence>MSQHALSQEEVDALLAGVNGEEASDAGEGEADAGGVRVYDLSSQERIVRGRMPTLEIVNERFARNFRVGVFNFMRRNPDISVGPVKVQKFGAFLRNVVVPTNINIMQVRPLRGSGLLICDPTLVFAVIDNLFGGAGHAPARIEGREFSATEQRIILRLVEVIAAEYAKSWAAIYPIELEYARSEMHTQFANIATPSEIVVTTTFHVEFGDTGGALHMCIPYSTFEPIREILYSNLQGDQGGPDRRWVSLMTQQIKSATVELAAELAYSQATVGELMALKVGDFIELDRSPTLTAKVDGVPVFECDYGTMGPHYGLRIREFLTQPQPLPAGTAPPRP</sequence>
<dbReference type="OrthoDB" id="9806941at2"/>
<evidence type="ECO:0000256" key="7">
    <source>
        <dbReference type="ARBA" id="ARBA00022519"/>
    </source>
</evidence>
<comment type="function">
    <text evidence="11">FliM is one of three proteins (FliG, FliN, FliM) that forms the rotor-mounted switch complex (C ring), located at the base of the basal body. This complex interacts with the CheY and CheZ chemotaxis proteins, in addition to contacting components of the motor that determine the direction of flagellar rotation.</text>
</comment>
<dbReference type="SUPFAM" id="SSF103039">
    <property type="entry name" value="CheC-like"/>
    <property type="match status" value="1"/>
</dbReference>
<name>A0A4Z0CDN7_9BURK</name>
<evidence type="ECO:0000256" key="6">
    <source>
        <dbReference type="ARBA" id="ARBA00022500"/>
    </source>
</evidence>
<keyword evidence="7" id="KW-0997">Cell inner membrane</keyword>
<comment type="subcellular location">
    <subcellularLocation>
        <location evidence="1">Bacterial flagellum basal body</location>
    </subcellularLocation>
    <subcellularLocation>
        <location evidence="2">Cell inner membrane</location>
        <topology evidence="2">Peripheral membrane protein</topology>
    </subcellularLocation>
</comment>
<gene>
    <name evidence="14" type="primary">fliM</name>
    <name evidence="14" type="ORF">EZ216_04065</name>
</gene>
<comment type="caution">
    <text evidence="14">The sequence shown here is derived from an EMBL/GenBank/DDBJ whole genome shotgun (WGS) entry which is preliminary data.</text>
</comment>
<keyword evidence="14" id="KW-0969">Cilium</keyword>
<dbReference type="Gene3D" id="2.30.330.10">
    <property type="entry name" value="SpoA-like"/>
    <property type="match status" value="1"/>
</dbReference>
<feature type="domain" description="Flagellar motor switch protein FliN-like C-terminal" evidence="13">
    <location>
        <begin position="252"/>
        <end position="321"/>
    </location>
</feature>